<keyword evidence="5 8" id="KW-0812">Transmembrane</keyword>
<keyword evidence="7 8" id="KW-0472">Membrane</keyword>
<gene>
    <name evidence="9" type="ORF">C882_0174</name>
</gene>
<name>K9HI82_9PROT</name>
<dbReference type="GO" id="GO:0005886">
    <property type="term" value="C:plasma membrane"/>
    <property type="evidence" value="ECO:0007669"/>
    <property type="project" value="UniProtKB-SubCell"/>
</dbReference>
<dbReference type="PATRIC" id="fig|1238182.3.peg.2390"/>
<evidence type="ECO:0000256" key="1">
    <source>
        <dbReference type="ARBA" id="ARBA00004651"/>
    </source>
</evidence>
<dbReference type="eggNOG" id="COG0609">
    <property type="taxonomic scope" value="Bacteria"/>
</dbReference>
<dbReference type="PANTHER" id="PTHR30472">
    <property type="entry name" value="FERRIC ENTEROBACTIN TRANSPORT SYSTEM PERMEASE PROTEIN"/>
    <property type="match status" value="1"/>
</dbReference>
<dbReference type="EMBL" id="ANHY01000010">
    <property type="protein sequence ID" value="EKV30093.1"/>
    <property type="molecule type" value="Genomic_DNA"/>
</dbReference>
<comment type="subcellular location">
    <subcellularLocation>
        <location evidence="1">Cell membrane</location>
        <topology evidence="1">Multi-pass membrane protein</topology>
    </subcellularLocation>
</comment>
<dbReference type="Gene3D" id="1.10.3470.10">
    <property type="entry name" value="ABC transporter involved in vitamin B12 uptake, BtuC"/>
    <property type="match status" value="1"/>
</dbReference>
<evidence type="ECO:0000256" key="2">
    <source>
        <dbReference type="ARBA" id="ARBA00007935"/>
    </source>
</evidence>
<dbReference type="OrthoDB" id="9811975at2"/>
<feature type="transmembrane region" description="Helical" evidence="8">
    <location>
        <begin position="106"/>
        <end position="129"/>
    </location>
</feature>
<dbReference type="FunFam" id="1.10.3470.10:FF:000001">
    <property type="entry name" value="Vitamin B12 ABC transporter permease BtuC"/>
    <property type="match status" value="1"/>
</dbReference>
<evidence type="ECO:0000313" key="9">
    <source>
        <dbReference type="EMBL" id="EKV30093.1"/>
    </source>
</evidence>
<feature type="transmembrane region" description="Helical" evidence="8">
    <location>
        <begin position="298"/>
        <end position="318"/>
    </location>
</feature>
<organism evidence="9 10">
    <name type="scientific">Caenispirillum salinarum AK4</name>
    <dbReference type="NCBI Taxonomy" id="1238182"/>
    <lineage>
        <taxon>Bacteria</taxon>
        <taxon>Pseudomonadati</taxon>
        <taxon>Pseudomonadota</taxon>
        <taxon>Alphaproteobacteria</taxon>
        <taxon>Rhodospirillales</taxon>
        <taxon>Novispirillaceae</taxon>
        <taxon>Caenispirillum</taxon>
    </lineage>
</organism>
<dbReference type="InterPro" id="IPR000522">
    <property type="entry name" value="ABC_transptr_permease_BtuC"/>
</dbReference>
<keyword evidence="4" id="KW-1003">Cell membrane</keyword>
<feature type="transmembrane region" description="Helical" evidence="8">
    <location>
        <begin position="259"/>
        <end position="283"/>
    </location>
</feature>
<evidence type="ECO:0000256" key="3">
    <source>
        <dbReference type="ARBA" id="ARBA00022448"/>
    </source>
</evidence>
<keyword evidence="6 8" id="KW-1133">Transmembrane helix</keyword>
<dbReference type="Pfam" id="PF01032">
    <property type="entry name" value="FecCD"/>
    <property type="match status" value="1"/>
</dbReference>
<evidence type="ECO:0000256" key="4">
    <source>
        <dbReference type="ARBA" id="ARBA00022475"/>
    </source>
</evidence>
<feature type="transmembrane region" description="Helical" evidence="8">
    <location>
        <begin position="168"/>
        <end position="190"/>
    </location>
</feature>
<dbReference type="AlphaFoldDB" id="K9HI82"/>
<evidence type="ECO:0000313" key="10">
    <source>
        <dbReference type="Proteomes" id="UP000009881"/>
    </source>
</evidence>
<accession>K9HI82</accession>
<proteinExistence type="inferred from homology"/>
<dbReference type="PANTHER" id="PTHR30472:SF25">
    <property type="entry name" value="ABC TRANSPORTER PERMEASE PROTEIN MJ0876-RELATED"/>
    <property type="match status" value="1"/>
</dbReference>
<dbReference type="GO" id="GO:0033214">
    <property type="term" value="P:siderophore-iron import into cell"/>
    <property type="evidence" value="ECO:0007669"/>
    <property type="project" value="TreeGrafter"/>
</dbReference>
<feature type="transmembrane region" description="Helical" evidence="8">
    <location>
        <begin position="210"/>
        <end position="229"/>
    </location>
</feature>
<sequence>MSVAATSALGRAYARRTRGRTLTLIGLAAALAGSLLLDLATGASDMPLGTVLAGLWDPAAAEVGVRVILWDVRLPQALMAVLVGAALGLAGAEMQTVLANPLASPFTLGISNAATLGAAIAIVAGFHIPVVGPEWTVAVTAFAFAMAATVVVQALARTQGLDGGGESLILFGIAMVFVLNALLWLVQFLASADALQQIVFWTMGSLGRSTWSTVGLLAAVVALCFPWAMRHVWAMTALRAGEEHARALGIAVGRMRVLVLLRVSLLAGVALSFVGTISFIGLVGPHIARLALGEDHRFYLPGAALGGALVLSLSSVVSKSLVPGLVLPVGIVTALVGIPAFVALILLQRRRP</sequence>
<protein>
    <submittedName>
        <fullName evidence="9">Iron(III) dicitrate transport system permease protein FecD</fullName>
    </submittedName>
</protein>
<dbReference type="RefSeq" id="WP_009540834.1">
    <property type="nucleotide sequence ID" value="NZ_ANHY01000010.1"/>
</dbReference>
<dbReference type="CDD" id="cd06550">
    <property type="entry name" value="TM_ABC_iron-siderophores_like"/>
    <property type="match status" value="1"/>
</dbReference>
<evidence type="ECO:0000256" key="6">
    <source>
        <dbReference type="ARBA" id="ARBA00022989"/>
    </source>
</evidence>
<reference evidence="9 10" key="1">
    <citation type="journal article" date="2013" name="Genome Announc.">
        <title>Draft Genome Sequence of an Alphaproteobacterium, Caenispirillum salinarum AK4(T), Isolated from a Solar Saltern.</title>
        <authorList>
            <person name="Khatri I."/>
            <person name="Singh A."/>
            <person name="Korpole S."/>
            <person name="Pinnaka A.K."/>
            <person name="Subramanian S."/>
        </authorList>
    </citation>
    <scope>NUCLEOTIDE SEQUENCE [LARGE SCALE GENOMIC DNA]</scope>
    <source>
        <strain evidence="9 10">AK4</strain>
    </source>
</reference>
<dbReference type="STRING" id="1238182.C882_0174"/>
<feature type="transmembrane region" description="Helical" evidence="8">
    <location>
        <begin position="135"/>
        <end position="156"/>
    </location>
</feature>
<evidence type="ECO:0000256" key="8">
    <source>
        <dbReference type="SAM" id="Phobius"/>
    </source>
</evidence>
<dbReference type="SUPFAM" id="SSF81345">
    <property type="entry name" value="ABC transporter involved in vitamin B12 uptake, BtuC"/>
    <property type="match status" value="1"/>
</dbReference>
<feature type="transmembrane region" description="Helical" evidence="8">
    <location>
        <begin position="74"/>
        <end position="94"/>
    </location>
</feature>
<evidence type="ECO:0000256" key="7">
    <source>
        <dbReference type="ARBA" id="ARBA00023136"/>
    </source>
</evidence>
<evidence type="ECO:0000256" key="5">
    <source>
        <dbReference type="ARBA" id="ARBA00022692"/>
    </source>
</evidence>
<dbReference type="Proteomes" id="UP000009881">
    <property type="component" value="Unassembled WGS sequence"/>
</dbReference>
<dbReference type="InterPro" id="IPR037294">
    <property type="entry name" value="ABC_BtuC-like"/>
</dbReference>
<keyword evidence="10" id="KW-1185">Reference proteome</keyword>
<comment type="similarity">
    <text evidence="2">Belongs to the binding-protein-dependent transport system permease family. FecCD subfamily.</text>
</comment>
<comment type="caution">
    <text evidence="9">The sequence shown here is derived from an EMBL/GenBank/DDBJ whole genome shotgun (WGS) entry which is preliminary data.</text>
</comment>
<keyword evidence="3" id="KW-0813">Transport</keyword>
<feature type="transmembrane region" description="Helical" evidence="8">
    <location>
        <begin position="325"/>
        <end position="347"/>
    </location>
</feature>
<dbReference type="GO" id="GO:0022857">
    <property type="term" value="F:transmembrane transporter activity"/>
    <property type="evidence" value="ECO:0007669"/>
    <property type="project" value="InterPro"/>
</dbReference>